<reference evidence="5 6" key="1">
    <citation type="journal article" date="2016" name="Mol. Biol. Evol.">
        <title>Comparative Genomics of Early-Diverging Mushroom-Forming Fungi Provides Insights into the Origins of Lignocellulose Decay Capabilities.</title>
        <authorList>
            <person name="Nagy L.G."/>
            <person name="Riley R."/>
            <person name="Tritt A."/>
            <person name="Adam C."/>
            <person name="Daum C."/>
            <person name="Floudas D."/>
            <person name="Sun H."/>
            <person name="Yadav J.S."/>
            <person name="Pangilinan J."/>
            <person name="Larsson K.H."/>
            <person name="Matsuura K."/>
            <person name="Barry K."/>
            <person name="Labutti K."/>
            <person name="Kuo R."/>
            <person name="Ohm R.A."/>
            <person name="Bhattacharya S.S."/>
            <person name="Shirouzu T."/>
            <person name="Yoshinaga Y."/>
            <person name="Martin F.M."/>
            <person name="Grigoriev I.V."/>
            <person name="Hibbett D.S."/>
        </authorList>
    </citation>
    <scope>NUCLEOTIDE SEQUENCE [LARGE SCALE GENOMIC DNA]</scope>
    <source>
        <strain evidence="5 6">HHB14362 ss-1</strain>
    </source>
</reference>
<dbReference type="EMBL" id="KV425561">
    <property type="protein sequence ID" value="KZT27593.1"/>
    <property type="molecule type" value="Genomic_DNA"/>
</dbReference>
<protein>
    <recommendedName>
        <fullName evidence="4">Mediator of RNA polymerase II transcription subunit 11</fullName>
    </recommendedName>
    <alternativeName>
        <fullName evidence="4">Mediator complex subunit 11</fullName>
    </alternativeName>
</protein>
<dbReference type="GO" id="GO:0003712">
    <property type="term" value="F:transcription coregulator activity"/>
    <property type="evidence" value="ECO:0007669"/>
    <property type="project" value="InterPro"/>
</dbReference>
<comment type="subunit">
    <text evidence="4">Component of the Mediator complex.</text>
</comment>
<comment type="similarity">
    <text evidence="2 4">Belongs to the Mediator complex subunit 11 family.</text>
</comment>
<comment type="function">
    <text evidence="4">Component of the Mediator complex, a coactivator involved in the regulated transcription of nearly all RNA polymerase II-dependent genes. Mediator functions as a bridge to convey information from gene-specific regulatory proteins to the basal RNA polymerase II transcription machinery. Mediator is recruited to promoters by direct interactions with regulatory proteins and serves as a scaffold for the assembly of a functional pre-initiation complex with RNA polymerase II and the general transcription factors.</text>
</comment>
<keyword evidence="3 4" id="KW-0539">Nucleus</keyword>
<keyword evidence="4" id="KW-0805">Transcription regulation</keyword>
<dbReference type="Gene3D" id="1.10.287.3490">
    <property type="match status" value="1"/>
</dbReference>
<keyword evidence="6" id="KW-1185">Reference proteome</keyword>
<proteinExistence type="inferred from homology"/>
<dbReference type="InterPro" id="IPR019404">
    <property type="entry name" value="Mediator_Med11"/>
</dbReference>
<evidence type="ECO:0000313" key="6">
    <source>
        <dbReference type="Proteomes" id="UP000076761"/>
    </source>
</evidence>
<evidence type="ECO:0000256" key="2">
    <source>
        <dbReference type="ARBA" id="ARBA00008186"/>
    </source>
</evidence>
<sequence>MAPQPSNTSQATPETQIDPIWVSSRTARQIYALGEVEKDISRLLSLAGSSIQLLTLPQTDKPEDHMPQGDERSEQFVMEVSEYFERLDSVHIAMRSSLAHIRQARFAHSTINAPESHLVPTPLGVGLRGQEGDPAAARGFQEERVERDAWKGVLDALTRIKHARDEEAVRNQSEGEEEEMQM</sequence>
<keyword evidence="4" id="KW-0010">Activator</keyword>
<evidence type="ECO:0000256" key="3">
    <source>
        <dbReference type="ARBA" id="ARBA00023242"/>
    </source>
</evidence>
<dbReference type="OrthoDB" id="3358442at2759"/>
<dbReference type="GO" id="GO:0006357">
    <property type="term" value="P:regulation of transcription by RNA polymerase II"/>
    <property type="evidence" value="ECO:0007669"/>
    <property type="project" value="InterPro"/>
</dbReference>
<gene>
    <name evidence="4" type="primary">MED11</name>
    <name evidence="5" type="ORF">NEOLEDRAFT_1130598</name>
</gene>
<dbReference type="GO" id="GO:0016592">
    <property type="term" value="C:mediator complex"/>
    <property type="evidence" value="ECO:0007669"/>
    <property type="project" value="InterPro"/>
</dbReference>
<evidence type="ECO:0000256" key="1">
    <source>
        <dbReference type="ARBA" id="ARBA00004123"/>
    </source>
</evidence>
<evidence type="ECO:0000256" key="4">
    <source>
        <dbReference type="RuleBase" id="RU364147"/>
    </source>
</evidence>
<dbReference type="Proteomes" id="UP000076761">
    <property type="component" value="Unassembled WGS sequence"/>
</dbReference>
<dbReference type="Pfam" id="PF10280">
    <property type="entry name" value="Med11"/>
    <property type="match status" value="1"/>
</dbReference>
<comment type="subcellular location">
    <subcellularLocation>
        <location evidence="1 4">Nucleus</location>
    </subcellularLocation>
</comment>
<accession>A0A165U3P2</accession>
<name>A0A165U3P2_9AGAM</name>
<keyword evidence="4" id="KW-0804">Transcription</keyword>
<organism evidence="5 6">
    <name type="scientific">Neolentinus lepideus HHB14362 ss-1</name>
    <dbReference type="NCBI Taxonomy" id="1314782"/>
    <lineage>
        <taxon>Eukaryota</taxon>
        <taxon>Fungi</taxon>
        <taxon>Dikarya</taxon>
        <taxon>Basidiomycota</taxon>
        <taxon>Agaricomycotina</taxon>
        <taxon>Agaricomycetes</taxon>
        <taxon>Gloeophyllales</taxon>
        <taxon>Gloeophyllaceae</taxon>
        <taxon>Neolentinus</taxon>
    </lineage>
</organism>
<evidence type="ECO:0000313" key="5">
    <source>
        <dbReference type="EMBL" id="KZT27593.1"/>
    </source>
</evidence>
<dbReference type="AlphaFoldDB" id="A0A165U3P2"/>
<dbReference type="InParanoid" id="A0A165U3P2"/>